<reference evidence="1 2" key="1">
    <citation type="submission" date="2018-04" db="EMBL/GenBank/DDBJ databases">
        <title>Draft genome sequence of Pseudomonas syringae pv. actinidiae biovar 3 strains isolated from kiwifruit in Kagawa prefecture.</title>
        <authorList>
            <person name="Tabuchi M."/>
            <person name="Saito M."/>
            <person name="Fujiwara S."/>
            <person name="Sasa N."/>
            <person name="Akimitsu K."/>
            <person name="Gomi K."/>
            <person name="Konishi-Sugita S."/>
            <person name="Hamano K."/>
            <person name="Kataoka I."/>
        </authorList>
    </citation>
    <scope>NUCLEOTIDE SEQUENCE [LARGE SCALE GENOMIC DNA]</scope>
    <source>
        <strain evidence="1 2">MAFF212211</strain>
    </source>
</reference>
<protein>
    <submittedName>
        <fullName evidence="1">Uncharacterized protein</fullName>
    </submittedName>
</protein>
<dbReference type="Proteomes" id="UP000248291">
    <property type="component" value="Unassembled WGS sequence"/>
</dbReference>
<comment type="caution">
    <text evidence="1">The sequence shown here is derived from an EMBL/GenBank/DDBJ whole genome shotgun (WGS) entry which is preliminary data.</text>
</comment>
<dbReference type="AlphaFoldDB" id="A0AAN4Q4G6"/>
<organism evidence="1 2">
    <name type="scientific">Pseudomonas syringae pv. actinidiae</name>
    <dbReference type="NCBI Taxonomy" id="103796"/>
    <lineage>
        <taxon>Bacteria</taxon>
        <taxon>Pseudomonadati</taxon>
        <taxon>Pseudomonadota</taxon>
        <taxon>Gammaproteobacteria</taxon>
        <taxon>Pseudomonadales</taxon>
        <taxon>Pseudomonadaceae</taxon>
        <taxon>Pseudomonas</taxon>
        <taxon>Pseudomonas syringae</taxon>
    </lineage>
</organism>
<evidence type="ECO:0000313" key="1">
    <source>
        <dbReference type="EMBL" id="GBH17188.1"/>
    </source>
</evidence>
<sequence>MTCQSGDLPTRFNQLTGGVSGKDIRTRRHFLPCPVICRGCVS</sequence>
<gene>
    <name evidence="1" type="ORF">KPSA3_03150</name>
</gene>
<evidence type="ECO:0000313" key="2">
    <source>
        <dbReference type="Proteomes" id="UP000248291"/>
    </source>
</evidence>
<dbReference type="EMBL" id="BGKA01000098">
    <property type="protein sequence ID" value="GBH17188.1"/>
    <property type="molecule type" value="Genomic_DNA"/>
</dbReference>
<accession>A0AAN4Q4G6</accession>
<name>A0AAN4Q4G6_PSESF</name>
<proteinExistence type="predicted"/>